<gene>
    <name evidence="2" type="ORF">ACFOUV_12555</name>
</gene>
<feature type="transmembrane region" description="Helical" evidence="1">
    <location>
        <begin position="48"/>
        <end position="69"/>
    </location>
</feature>
<name>A0ABV8H1A0_9BACI</name>
<dbReference type="Proteomes" id="UP001595772">
    <property type="component" value="Unassembled WGS sequence"/>
</dbReference>
<keyword evidence="1" id="KW-0812">Transmembrane</keyword>
<evidence type="ECO:0008006" key="4">
    <source>
        <dbReference type="Google" id="ProtNLM"/>
    </source>
</evidence>
<proteinExistence type="predicted"/>
<evidence type="ECO:0000256" key="1">
    <source>
        <dbReference type="SAM" id="Phobius"/>
    </source>
</evidence>
<protein>
    <recommendedName>
        <fullName evidence="4">DUF3955 domain-containing protein</fullName>
    </recommendedName>
</protein>
<keyword evidence="1" id="KW-0472">Membrane</keyword>
<dbReference type="EMBL" id="JBHSAO010000008">
    <property type="protein sequence ID" value="MFC4024627.1"/>
    <property type="molecule type" value="Genomic_DNA"/>
</dbReference>
<comment type="caution">
    <text evidence="2">The sequence shown here is derived from an EMBL/GenBank/DDBJ whole genome shotgun (WGS) entry which is preliminary data.</text>
</comment>
<accession>A0ABV8H1A0</accession>
<sequence length="75" mass="8461">MKRYFAFIISFILLYFVVQIGTGLLLTYGYTPNMFSIDGNHSQQVEFGFVSGLPLMLILLIATLAHFIAQKLVKS</sequence>
<keyword evidence="3" id="KW-1185">Reference proteome</keyword>
<evidence type="ECO:0000313" key="3">
    <source>
        <dbReference type="Proteomes" id="UP001595772"/>
    </source>
</evidence>
<organism evidence="2 3">
    <name type="scientific">Oceanobacillus longus</name>
    <dbReference type="NCBI Taxonomy" id="930120"/>
    <lineage>
        <taxon>Bacteria</taxon>
        <taxon>Bacillati</taxon>
        <taxon>Bacillota</taxon>
        <taxon>Bacilli</taxon>
        <taxon>Bacillales</taxon>
        <taxon>Bacillaceae</taxon>
        <taxon>Oceanobacillus</taxon>
    </lineage>
</organism>
<reference evidence="3" key="1">
    <citation type="journal article" date="2019" name="Int. J. Syst. Evol. Microbiol.">
        <title>The Global Catalogue of Microorganisms (GCM) 10K type strain sequencing project: providing services to taxonomists for standard genome sequencing and annotation.</title>
        <authorList>
            <consortium name="The Broad Institute Genomics Platform"/>
            <consortium name="The Broad Institute Genome Sequencing Center for Infectious Disease"/>
            <person name="Wu L."/>
            <person name="Ma J."/>
        </authorList>
    </citation>
    <scope>NUCLEOTIDE SEQUENCE [LARGE SCALE GENOMIC DNA]</scope>
    <source>
        <strain evidence="3">IBRC-M 10703</strain>
    </source>
</reference>
<evidence type="ECO:0000313" key="2">
    <source>
        <dbReference type="EMBL" id="MFC4024627.1"/>
    </source>
</evidence>
<keyword evidence="1" id="KW-1133">Transmembrane helix</keyword>
<feature type="transmembrane region" description="Helical" evidence="1">
    <location>
        <begin position="7"/>
        <end position="28"/>
    </location>
</feature>
<dbReference type="RefSeq" id="WP_379497114.1">
    <property type="nucleotide sequence ID" value="NZ_JBHSAO010000008.1"/>
</dbReference>